<name>A0A833YIX0_9CHIR</name>
<evidence type="ECO:0000256" key="1">
    <source>
        <dbReference type="ARBA" id="ARBA00004123"/>
    </source>
</evidence>
<feature type="domain" description="C2H2-type" evidence="13">
    <location>
        <begin position="198"/>
        <end position="225"/>
    </location>
</feature>
<evidence type="ECO:0000256" key="12">
    <source>
        <dbReference type="SAM" id="MobiDB-lite"/>
    </source>
</evidence>
<evidence type="ECO:0000256" key="11">
    <source>
        <dbReference type="PROSITE-ProRule" id="PRU00042"/>
    </source>
</evidence>
<accession>A0A833YIX0</accession>
<keyword evidence="7" id="KW-0805">Transcription regulation</keyword>
<organism evidence="14 15">
    <name type="scientific">Phyllostomus discolor</name>
    <name type="common">pale spear-nosed bat</name>
    <dbReference type="NCBI Taxonomy" id="89673"/>
    <lineage>
        <taxon>Eukaryota</taxon>
        <taxon>Metazoa</taxon>
        <taxon>Chordata</taxon>
        <taxon>Craniata</taxon>
        <taxon>Vertebrata</taxon>
        <taxon>Euteleostomi</taxon>
        <taxon>Mammalia</taxon>
        <taxon>Eutheria</taxon>
        <taxon>Laurasiatheria</taxon>
        <taxon>Chiroptera</taxon>
        <taxon>Yangochiroptera</taxon>
        <taxon>Phyllostomidae</taxon>
        <taxon>Phyllostominae</taxon>
        <taxon>Phyllostomus</taxon>
    </lineage>
</organism>
<comment type="subcellular location">
    <subcellularLocation>
        <location evidence="1">Nucleus</location>
    </subcellularLocation>
</comment>
<feature type="domain" description="C2H2-type" evidence="13">
    <location>
        <begin position="366"/>
        <end position="393"/>
    </location>
</feature>
<dbReference type="SMART" id="SM00355">
    <property type="entry name" value="ZnF_C2H2"/>
    <property type="match status" value="7"/>
</dbReference>
<keyword evidence="8" id="KW-0238">DNA-binding</keyword>
<dbReference type="PROSITE" id="PS50157">
    <property type="entry name" value="ZINC_FINGER_C2H2_2"/>
    <property type="match status" value="7"/>
</dbReference>
<evidence type="ECO:0000256" key="3">
    <source>
        <dbReference type="ARBA" id="ARBA00022723"/>
    </source>
</evidence>
<dbReference type="FunFam" id="3.30.160.60:FF:001697">
    <property type="entry name" value="zinc finger protein 623"/>
    <property type="match status" value="1"/>
</dbReference>
<keyword evidence="5 11" id="KW-0863">Zinc-finger</keyword>
<feature type="domain" description="C2H2-type" evidence="13">
    <location>
        <begin position="338"/>
        <end position="365"/>
    </location>
</feature>
<dbReference type="Pfam" id="PF00096">
    <property type="entry name" value="zf-C2H2"/>
    <property type="match status" value="7"/>
</dbReference>
<evidence type="ECO:0000256" key="5">
    <source>
        <dbReference type="ARBA" id="ARBA00022771"/>
    </source>
</evidence>
<feature type="domain" description="C2H2-type" evidence="13">
    <location>
        <begin position="282"/>
        <end position="309"/>
    </location>
</feature>
<dbReference type="AlphaFoldDB" id="A0A833YIX0"/>
<dbReference type="GO" id="GO:0005634">
    <property type="term" value="C:nucleus"/>
    <property type="evidence" value="ECO:0007669"/>
    <property type="project" value="UniProtKB-SubCell"/>
</dbReference>
<evidence type="ECO:0000256" key="10">
    <source>
        <dbReference type="ARBA" id="ARBA00023242"/>
    </source>
</evidence>
<gene>
    <name evidence="14" type="ORF">HJG60_020709</name>
</gene>
<evidence type="ECO:0000313" key="15">
    <source>
        <dbReference type="Proteomes" id="UP000664940"/>
    </source>
</evidence>
<proteinExistence type="inferred from homology"/>
<dbReference type="FunFam" id="3.30.160.60:FF:000012">
    <property type="entry name" value="RB-associated KRAB zinc finger protein-like"/>
    <property type="match status" value="1"/>
</dbReference>
<comment type="similarity">
    <text evidence="2">Belongs to the krueppel C2H2-type zinc-finger protein family.</text>
</comment>
<evidence type="ECO:0000259" key="13">
    <source>
        <dbReference type="PROSITE" id="PS50157"/>
    </source>
</evidence>
<dbReference type="Proteomes" id="UP000664940">
    <property type="component" value="Unassembled WGS sequence"/>
</dbReference>
<feature type="domain" description="C2H2-type" evidence="13">
    <location>
        <begin position="254"/>
        <end position="281"/>
    </location>
</feature>
<evidence type="ECO:0000256" key="6">
    <source>
        <dbReference type="ARBA" id="ARBA00022833"/>
    </source>
</evidence>
<dbReference type="PROSITE" id="PS00028">
    <property type="entry name" value="ZINC_FINGER_C2H2_1"/>
    <property type="match status" value="6"/>
</dbReference>
<evidence type="ECO:0000256" key="2">
    <source>
        <dbReference type="ARBA" id="ARBA00006991"/>
    </source>
</evidence>
<comment type="caution">
    <text evidence="14">The sequence shown here is derived from an EMBL/GenBank/DDBJ whole genome shotgun (WGS) entry which is preliminary data.</text>
</comment>
<feature type="domain" description="C2H2-type" evidence="13">
    <location>
        <begin position="226"/>
        <end position="253"/>
    </location>
</feature>
<keyword evidence="10" id="KW-0539">Nucleus</keyword>
<dbReference type="InterPro" id="IPR013087">
    <property type="entry name" value="Znf_C2H2_type"/>
</dbReference>
<evidence type="ECO:0000256" key="7">
    <source>
        <dbReference type="ARBA" id="ARBA00023015"/>
    </source>
</evidence>
<feature type="domain" description="C2H2-type" evidence="13">
    <location>
        <begin position="310"/>
        <end position="337"/>
    </location>
</feature>
<dbReference type="FunFam" id="3.30.160.60:FF:001270">
    <property type="entry name" value="zinc finger protein 583 isoform X1"/>
    <property type="match status" value="1"/>
</dbReference>
<dbReference type="GO" id="GO:0000981">
    <property type="term" value="F:DNA-binding transcription factor activity, RNA polymerase II-specific"/>
    <property type="evidence" value="ECO:0007669"/>
    <property type="project" value="TreeGrafter"/>
</dbReference>
<dbReference type="FunFam" id="3.30.160.60:FF:001437">
    <property type="entry name" value="Zinc finger protein 594"/>
    <property type="match status" value="2"/>
</dbReference>
<dbReference type="GO" id="GO:0008270">
    <property type="term" value="F:zinc ion binding"/>
    <property type="evidence" value="ECO:0007669"/>
    <property type="project" value="UniProtKB-KW"/>
</dbReference>
<evidence type="ECO:0000256" key="9">
    <source>
        <dbReference type="ARBA" id="ARBA00023163"/>
    </source>
</evidence>
<evidence type="ECO:0000256" key="8">
    <source>
        <dbReference type="ARBA" id="ARBA00023125"/>
    </source>
</evidence>
<evidence type="ECO:0000256" key="4">
    <source>
        <dbReference type="ARBA" id="ARBA00022737"/>
    </source>
</evidence>
<keyword evidence="9" id="KW-0804">Transcription</keyword>
<keyword evidence="3" id="KW-0479">Metal-binding</keyword>
<dbReference type="SUPFAM" id="SSF57667">
    <property type="entry name" value="beta-beta-alpha zinc fingers"/>
    <property type="match status" value="4"/>
</dbReference>
<reference evidence="14 15" key="1">
    <citation type="journal article" date="2020" name="Nature">
        <title>Six reference-quality genomes reveal evolution of bat adaptations.</title>
        <authorList>
            <person name="Jebb D."/>
            <person name="Huang Z."/>
            <person name="Pippel M."/>
            <person name="Hughes G.M."/>
            <person name="Lavrichenko K."/>
            <person name="Devanna P."/>
            <person name="Winkler S."/>
            <person name="Jermiin L.S."/>
            <person name="Skirmuntt E.C."/>
            <person name="Katzourakis A."/>
            <person name="Burkitt-Gray L."/>
            <person name="Ray D.A."/>
            <person name="Sullivan K.A.M."/>
            <person name="Roscito J.G."/>
            <person name="Kirilenko B.M."/>
            <person name="Davalos L.M."/>
            <person name="Corthals A.P."/>
            <person name="Power M.L."/>
            <person name="Jones G."/>
            <person name="Ransome R.D."/>
            <person name="Dechmann D.K.N."/>
            <person name="Locatelli A.G."/>
            <person name="Puechmaille S.J."/>
            <person name="Fedrigo O."/>
            <person name="Jarvis E.D."/>
            <person name="Hiller M."/>
            <person name="Vernes S.C."/>
            <person name="Myers E.W."/>
            <person name="Teeling E.C."/>
        </authorList>
    </citation>
    <scope>NUCLEOTIDE SEQUENCE [LARGE SCALE GENOMIC DNA]</scope>
    <source>
        <strain evidence="14">Bat1K_MPI-CBG_1</strain>
    </source>
</reference>
<sequence length="395" mass="45207">MLENYALISSLGCCCGTEDVEAPIEQNVSERVLKVENLKSSLSSQKSHPCDSCGFILRHIFFLVDQQGTQQRPTLLRCGACAKPFYFSAHQHKHQEQDIKKNCFISSVDRVSLAKTCKSHASWEPCTTHQVETCFLISSRHLEQLGTQTMHRTNKISKIRMTSQNRKYHYTQTECKKTIGCGDILVEGQSLFTGRQCFVCFECKKSFSRISSLHVHQRVHTGERPYHCSECGKSYTSSYALRKHHKIHTGERPYECSDCRKSFTTSSLLHYHQRVHTRERPYECGECGKAFSWSSSLQCHQRGHTGERPYECDECGKSFKRSSDLRVHQRVHTGERPYECSECGKSHTSSSDLHRHQRVHTGERPYECGKCGKSYTSGSALRRHQRVHSGEKPCG</sequence>
<dbReference type="FunFam" id="3.30.160.60:FF:002343">
    <property type="entry name" value="Zinc finger protein 33A"/>
    <property type="match status" value="2"/>
</dbReference>
<dbReference type="PANTHER" id="PTHR24409:SF331">
    <property type="entry name" value="ZINC FINGER PROTEIN 322A"/>
    <property type="match status" value="1"/>
</dbReference>
<dbReference type="Gene3D" id="3.30.160.60">
    <property type="entry name" value="Classic Zinc Finger"/>
    <property type="match status" value="7"/>
</dbReference>
<keyword evidence="6" id="KW-0862">Zinc</keyword>
<feature type="region of interest" description="Disordered" evidence="12">
    <location>
        <begin position="342"/>
        <end position="361"/>
    </location>
</feature>
<protein>
    <recommendedName>
        <fullName evidence="13">C2H2-type domain-containing protein</fullName>
    </recommendedName>
</protein>
<dbReference type="InterPro" id="IPR036236">
    <property type="entry name" value="Znf_C2H2_sf"/>
</dbReference>
<dbReference type="GO" id="GO:0000977">
    <property type="term" value="F:RNA polymerase II transcription regulatory region sequence-specific DNA binding"/>
    <property type="evidence" value="ECO:0007669"/>
    <property type="project" value="TreeGrafter"/>
</dbReference>
<keyword evidence="4" id="KW-0677">Repeat</keyword>
<dbReference type="EMBL" id="JABVXQ010000014">
    <property type="protein sequence ID" value="KAF6080073.1"/>
    <property type="molecule type" value="Genomic_DNA"/>
</dbReference>
<evidence type="ECO:0000313" key="14">
    <source>
        <dbReference type="EMBL" id="KAF6080073.1"/>
    </source>
</evidence>
<dbReference type="PANTHER" id="PTHR24409">
    <property type="entry name" value="ZINC FINGER PROTEIN 142"/>
    <property type="match status" value="1"/>
</dbReference>